<evidence type="ECO:0000256" key="1">
    <source>
        <dbReference type="ARBA" id="ARBA00008779"/>
    </source>
</evidence>
<keyword evidence="5" id="KW-0732">Signal</keyword>
<keyword evidence="4" id="KW-0106">Calcium</keyword>
<evidence type="ECO:0000256" key="4">
    <source>
        <dbReference type="ARBA" id="ARBA00022837"/>
    </source>
</evidence>
<dbReference type="EMBL" id="FUZA01000002">
    <property type="protein sequence ID" value="SKB74896.1"/>
    <property type="molecule type" value="Genomic_DNA"/>
</dbReference>
<dbReference type="Pfam" id="PF00884">
    <property type="entry name" value="Sulfatase"/>
    <property type="match status" value="1"/>
</dbReference>
<protein>
    <submittedName>
        <fullName evidence="7">Arylsulfatase A</fullName>
    </submittedName>
</protein>
<comment type="similarity">
    <text evidence="1">Belongs to the sulfatase family.</text>
</comment>
<dbReference type="STRING" id="651661.SAMN05660293_01887"/>
<organism evidence="7 8">
    <name type="scientific">Dyadobacter psychrophilus</name>
    <dbReference type="NCBI Taxonomy" id="651661"/>
    <lineage>
        <taxon>Bacteria</taxon>
        <taxon>Pseudomonadati</taxon>
        <taxon>Bacteroidota</taxon>
        <taxon>Cytophagia</taxon>
        <taxon>Cytophagales</taxon>
        <taxon>Spirosomataceae</taxon>
        <taxon>Dyadobacter</taxon>
    </lineage>
</organism>
<gene>
    <name evidence="7" type="ORF">SAMN05660293_01887</name>
</gene>
<feature type="chain" id="PRO_5010572385" evidence="5">
    <location>
        <begin position="28"/>
        <end position="461"/>
    </location>
</feature>
<dbReference type="OrthoDB" id="9764377at2"/>
<evidence type="ECO:0000313" key="7">
    <source>
        <dbReference type="EMBL" id="SKB74896.1"/>
    </source>
</evidence>
<dbReference type="GO" id="GO:0004065">
    <property type="term" value="F:arylsulfatase activity"/>
    <property type="evidence" value="ECO:0007669"/>
    <property type="project" value="TreeGrafter"/>
</dbReference>
<name>A0A1T5DTQ2_9BACT</name>
<dbReference type="PROSITE" id="PS00523">
    <property type="entry name" value="SULFATASE_1"/>
    <property type="match status" value="1"/>
</dbReference>
<dbReference type="InterPro" id="IPR017850">
    <property type="entry name" value="Alkaline_phosphatase_core_sf"/>
</dbReference>
<evidence type="ECO:0000256" key="5">
    <source>
        <dbReference type="SAM" id="SignalP"/>
    </source>
</evidence>
<dbReference type="PANTHER" id="PTHR42693">
    <property type="entry name" value="ARYLSULFATASE FAMILY MEMBER"/>
    <property type="match status" value="1"/>
</dbReference>
<dbReference type="GO" id="GO:0046872">
    <property type="term" value="F:metal ion binding"/>
    <property type="evidence" value="ECO:0007669"/>
    <property type="project" value="UniProtKB-KW"/>
</dbReference>
<dbReference type="InterPro" id="IPR000917">
    <property type="entry name" value="Sulfatase_N"/>
</dbReference>
<evidence type="ECO:0000313" key="8">
    <source>
        <dbReference type="Proteomes" id="UP000190897"/>
    </source>
</evidence>
<dbReference type="SUPFAM" id="SSF53649">
    <property type="entry name" value="Alkaline phosphatase-like"/>
    <property type="match status" value="1"/>
</dbReference>
<sequence>MNLKTNKTSRYFVLLLMALAFIPNVFAQKNTPNIILIMADDMGKECIGAYGSTYKTPNIDQLAKEGLKFNYAFSQPLCTPSRVQIMTGKYNYKNYSQFGHLNQDQKTFAHLAKEAGYTTAIAGKWQLGANQKLPKHFGFDQYCLWQLSKPRREGERYAKALIDKDGEILKTTDDDYGPDIFVNYMLDFSEKNKDKKFLAYYPMALVHDPFLPTPDSKSWKSDVAGRHKKDTLNFRDMVSYSDKNVGKIIQKLKDLNIYDNTIIIFTGDNGTGRAIVTPLRDGSKLPGGKGLTLDRGHHVPLIVNWAKFKYSQHELNHLFDFTDVMPTIAEAIQHEIPKSWDANGGVSILPLLTKKPFKEREWIFSHYQPIHSEGANKNSARFFRNHHYKLYSDGRFYDLKKDIEEKSPIGEGKSDTEGERARKIFQAELAKLPAWKFGDPGVAKVVLPSLEPDPTFAEKGD</sequence>
<dbReference type="AlphaFoldDB" id="A0A1T5DTQ2"/>
<reference evidence="8" key="1">
    <citation type="submission" date="2017-02" db="EMBL/GenBank/DDBJ databases">
        <authorList>
            <person name="Varghese N."/>
            <person name="Submissions S."/>
        </authorList>
    </citation>
    <scope>NUCLEOTIDE SEQUENCE [LARGE SCALE GENOMIC DNA]</scope>
    <source>
        <strain evidence="8">DSM 22270</strain>
    </source>
</reference>
<evidence type="ECO:0000259" key="6">
    <source>
        <dbReference type="Pfam" id="PF00884"/>
    </source>
</evidence>
<keyword evidence="3" id="KW-0378">Hydrolase</keyword>
<dbReference type="InterPro" id="IPR050738">
    <property type="entry name" value="Sulfatase"/>
</dbReference>
<dbReference type="PANTHER" id="PTHR42693:SF53">
    <property type="entry name" value="ENDO-4-O-SULFATASE"/>
    <property type="match status" value="1"/>
</dbReference>
<keyword evidence="8" id="KW-1185">Reference proteome</keyword>
<dbReference type="RefSeq" id="WP_082214424.1">
    <property type="nucleotide sequence ID" value="NZ_FUZA01000002.1"/>
</dbReference>
<feature type="signal peptide" evidence="5">
    <location>
        <begin position="1"/>
        <end position="27"/>
    </location>
</feature>
<feature type="domain" description="Sulfatase N-terminal" evidence="6">
    <location>
        <begin position="32"/>
        <end position="331"/>
    </location>
</feature>
<dbReference type="InterPro" id="IPR024607">
    <property type="entry name" value="Sulfatase_CS"/>
</dbReference>
<proteinExistence type="inferred from homology"/>
<dbReference type="Gene3D" id="3.40.720.10">
    <property type="entry name" value="Alkaline Phosphatase, subunit A"/>
    <property type="match status" value="1"/>
</dbReference>
<dbReference type="Proteomes" id="UP000190897">
    <property type="component" value="Unassembled WGS sequence"/>
</dbReference>
<evidence type="ECO:0000256" key="2">
    <source>
        <dbReference type="ARBA" id="ARBA00022723"/>
    </source>
</evidence>
<keyword evidence="2" id="KW-0479">Metal-binding</keyword>
<accession>A0A1T5DTQ2</accession>
<dbReference type="CDD" id="cd16151">
    <property type="entry name" value="sulfatase_like"/>
    <property type="match status" value="1"/>
</dbReference>
<evidence type="ECO:0000256" key="3">
    <source>
        <dbReference type="ARBA" id="ARBA00022801"/>
    </source>
</evidence>